<accession>A0A6V8N8P9</accession>
<comment type="caution">
    <text evidence="2">The sequence shown here is derived from an EMBL/GenBank/DDBJ whole genome shotgun (WGS) entry which is preliminary data.</text>
</comment>
<keyword evidence="1" id="KW-0732">Signal</keyword>
<feature type="signal peptide" evidence="1">
    <location>
        <begin position="1"/>
        <end position="24"/>
    </location>
</feature>
<evidence type="ECO:0000313" key="3">
    <source>
        <dbReference type="Proteomes" id="UP000587586"/>
    </source>
</evidence>
<dbReference type="Proteomes" id="UP000587586">
    <property type="component" value="Unassembled WGS sequence"/>
</dbReference>
<keyword evidence="3" id="KW-1185">Reference proteome</keyword>
<evidence type="ECO:0000256" key="1">
    <source>
        <dbReference type="SAM" id="SignalP"/>
    </source>
</evidence>
<name>A0A6V8N8P9_9BACT</name>
<feature type="chain" id="PRO_5027723875" evidence="1">
    <location>
        <begin position="25"/>
        <end position="140"/>
    </location>
</feature>
<dbReference type="EMBL" id="BLXZ01000005">
    <property type="protein sequence ID" value="GFO68948.1"/>
    <property type="molecule type" value="Genomic_DNA"/>
</dbReference>
<dbReference type="AlphaFoldDB" id="A0A6V8N8P9"/>
<protein>
    <submittedName>
        <fullName evidence="2">Uncharacterized protein</fullName>
    </submittedName>
</protein>
<sequence>MMRTVLARIFTLAALMLPAVLAVAQGVPVAASHAVTGWSAGDTAATVQIALQVTNPGNATLKDVSLSVVPMAPVTGGEAAVQVGTLEPRQKRTLSLTLQAHPVSGAKQVALLPLRFTGSYLDEDGTEHAFPVTSFPGGEK</sequence>
<proteinExistence type="predicted"/>
<gene>
    <name evidence="2" type="ORF">GMLC_25270</name>
</gene>
<evidence type="ECO:0000313" key="2">
    <source>
        <dbReference type="EMBL" id="GFO68948.1"/>
    </source>
</evidence>
<organism evidence="2 3">
    <name type="scientific">Geomonas limicola</name>
    <dbReference type="NCBI Taxonomy" id="2740186"/>
    <lineage>
        <taxon>Bacteria</taxon>
        <taxon>Pseudomonadati</taxon>
        <taxon>Thermodesulfobacteriota</taxon>
        <taxon>Desulfuromonadia</taxon>
        <taxon>Geobacterales</taxon>
        <taxon>Geobacteraceae</taxon>
        <taxon>Geomonas</taxon>
    </lineage>
</organism>
<reference evidence="3" key="1">
    <citation type="submission" date="2020-06" db="EMBL/GenBank/DDBJ databases">
        <title>Draft genomic sequecing of Geomonas sp. Red745.</title>
        <authorList>
            <person name="Itoh H."/>
            <person name="Xu Z.X."/>
            <person name="Ushijima N."/>
            <person name="Masuda Y."/>
            <person name="Shiratori Y."/>
            <person name="Senoo K."/>
        </authorList>
    </citation>
    <scope>NUCLEOTIDE SEQUENCE [LARGE SCALE GENOMIC DNA]</scope>
    <source>
        <strain evidence="3">Red745</strain>
    </source>
</reference>